<name>A0ABU2U9T4_9ACTN</name>
<keyword evidence="1" id="KW-1133">Transmembrane helix</keyword>
<dbReference type="RefSeq" id="WP_311701429.1">
    <property type="nucleotide sequence ID" value="NZ_JAVREY010000151.1"/>
</dbReference>
<organism evidence="2 3">
    <name type="scientific">Streptomyces gibsoniae</name>
    <dbReference type="NCBI Taxonomy" id="3075529"/>
    <lineage>
        <taxon>Bacteria</taxon>
        <taxon>Bacillati</taxon>
        <taxon>Actinomycetota</taxon>
        <taxon>Actinomycetes</taxon>
        <taxon>Kitasatosporales</taxon>
        <taxon>Streptomycetaceae</taxon>
        <taxon>Streptomyces</taxon>
    </lineage>
</organism>
<keyword evidence="3" id="KW-1185">Reference proteome</keyword>
<feature type="transmembrane region" description="Helical" evidence="1">
    <location>
        <begin position="59"/>
        <end position="77"/>
    </location>
</feature>
<sequence>MSGIDQAMIINGVVLLAVLEADLGPHRAIGRFRVFRPILTAMAIAPVYLKGLTTMGDGLALEIAGVLAGLLCGLLAARTMQVYSSPRTGKPVSRAGCGYAAVWIVGIGARAAFSYGSVHWFPTQLGTWMVTHQISGAALTDALLLMAVTMMLTRTSALAVHARAIHTRRGAATA</sequence>
<evidence type="ECO:0000256" key="1">
    <source>
        <dbReference type="SAM" id="Phobius"/>
    </source>
</evidence>
<reference evidence="3" key="1">
    <citation type="submission" date="2023-07" db="EMBL/GenBank/DDBJ databases">
        <title>30 novel species of actinomycetes from the DSMZ collection.</title>
        <authorList>
            <person name="Nouioui I."/>
        </authorList>
    </citation>
    <scope>NUCLEOTIDE SEQUENCE [LARGE SCALE GENOMIC DNA]</scope>
    <source>
        <strain evidence="3">DSM 41699</strain>
    </source>
</reference>
<dbReference type="Proteomes" id="UP001183809">
    <property type="component" value="Unassembled WGS sequence"/>
</dbReference>
<feature type="transmembrane region" description="Helical" evidence="1">
    <location>
        <begin position="133"/>
        <end position="153"/>
    </location>
</feature>
<protein>
    <recommendedName>
        <fullName evidence="4">DUF1453 domain-containing protein</fullName>
    </recommendedName>
</protein>
<accession>A0ABU2U9T4</accession>
<keyword evidence="1" id="KW-0812">Transmembrane</keyword>
<feature type="transmembrane region" description="Helical" evidence="1">
    <location>
        <begin position="98"/>
        <end position="121"/>
    </location>
</feature>
<keyword evidence="1" id="KW-0472">Membrane</keyword>
<evidence type="ECO:0000313" key="3">
    <source>
        <dbReference type="Proteomes" id="UP001183809"/>
    </source>
</evidence>
<feature type="transmembrane region" description="Helical" evidence="1">
    <location>
        <begin position="35"/>
        <end position="53"/>
    </location>
</feature>
<evidence type="ECO:0008006" key="4">
    <source>
        <dbReference type="Google" id="ProtNLM"/>
    </source>
</evidence>
<gene>
    <name evidence="2" type="ORF">RM764_45025</name>
</gene>
<dbReference type="EMBL" id="JAVREY010000151">
    <property type="protein sequence ID" value="MDT0470001.1"/>
    <property type="molecule type" value="Genomic_DNA"/>
</dbReference>
<evidence type="ECO:0000313" key="2">
    <source>
        <dbReference type="EMBL" id="MDT0470001.1"/>
    </source>
</evidence>
<proteinExistence type="predicted"/>
<comment type="caution">
    <text evidence="2">The sequence shown here is derived from an EMBL/GenBank/DDBJ whole genome shotgun (WGS) entry which is preliminary data.</text>
</comment>